<evidence type="ECO:0000256" key="10">
    <source>
        <dbReference type="ARBA" id="ARBA00031423"/>
    </source>
</evidence>
<dbReference type="GeneID" id="72466250"/>
<dbReference type="Pfam" id="PF02446">
    <property type="entry name" value="Glyco_hydro_77"/>
    <property type="match status" value="1"/>
</dbReference>
<evidence type="ECO:0000256" key="9">
    <source>
        <dbReference type="ARBA" id="ARBA00023277"/>
    </source>
</evidence>
<evidence type="ECO:0000256" key="2">
    <source>
        <dbReference type="ARBA" id="ARBA00004496"/>
    </source>
</evidence>
<dbReference type="GO" id="GO:2001070">
    <property type="term" value="F:starch binding"/>
    <property type="evidence" value="ECO:0007669"/>
    <property type="project" value="InterPro"/>
</dbReference>
<accession>A0A9R1CXF0</accession>
<comment type="caution">
    <text evidence="13">The sequence shown here is derived from an EMBL/GenBank/DDBJ whole genome shotgun (WGS) entry which is preliminary data.</text>
</comment>
<dbReference type="EC" id="2.4.1.25" evidence="4"/>
<dbReference type="AlphaFoldDB" id="A0A9R1CXF0"/>
<dbReference type="Gene3D" id="2.60.40.10">
    <property type="entry name" value="Immunoglobulins"/>
    <property type="match status" value="1"/>
</dbReference>
<evidence type="ECO:0000313" key="14">
    <source>
        <dbReference type="Proteomes" id="UP000825483"/>
    </source>
</evidence>
<dbReference type="SUPFAM" id="SSF49452">
    <property type="entry name" value="Starch-binding domain-like"/>
    <property type="match status" value="1"/>
</dbReference>
<dbReference type="Gene3D" id="3.20.20.80">
    <property type="entry name" value="Glycosidases"/>
    <property type="match status" value="2"/>
</dbReference>
<dbReference type="GO" id="GO:0004134">
    <property type="term" value="F:4-alpha-glucanotransferase activity"/>
    <property type="evidence" value="ECO:0007669"/>
    <property type="project" value="UniProtKB-EC"/>
</dbReference>
<evidence type="ECO:0000313" key="13">
    <source>
        <dbReference type="EMBL" id="GJG59707.1"/>
    </source>
</evidence>
<evidence type="ECO:0000256" key="6">
    <source>
        <dbReference type="ARBA" id="ARBA00022490"/>
    </source>
</evidence>
<dbReference type="SMART" id="SM01065">
    <property type="entry name" value="CBM_2"/>
    <property type="match status" value="1"/>
</dbReference>
<comment type="catalytic activity">
    <reaction evidence="1">
        <text>Transfers a segment of a (1-&gt;4)-alpha-D-glucan to a new position in an acceptor, which may be glucose or a (1-&gt;4)-alpha-D-glucan.</text>
        <dbReference type="EC" id="2.4.1.25"/>
    </reaction>
</comment>
<sequence length="919" mass="107827">MSLHFNINYNTVFGQELILNVIDGVDDGEERISQYHMSSYDGKTWQYTMRKGVTPGGRFDYFYSVNRGDVCERTEWRMISHRLEISERNAENYICFDNWIDIPDDSYLYTSAFKDCVSPSNVVPVKEETFNRTIRLKVRAPQLKKGQSLAVVGKGDALGNWDPDHCIELVQHNDNEWIVDLDADTLNTKQLEFKFFIRDEHNDYAPIWEATNNRVVDLIDIHNGDVVVYSLPEAGFDIYPMKLAGTLVPVFSLRSKTSFGVGDFGDVKKMIDFIAKTHQRVLQILPINDTTTTHTWTDSYPYSCISIFALHPQYVDLTQLPPIADAAKRKKFEELRQELNALPQIDYERVNNAKTEYLHIIFEQEGKKVLASEKFKKFFKETEQWLVPYAEYCYLRDVNGTADFSKWPDHNQWSESDRAELTSARTKAYKTVSFYYFVQYVLNTQMEDVHKYARAHGVILKGDIPIGVNRYGCDVWSEPRYFNLNGQAGAPPDAFSTNGQNWGFPTYNWDEMIKDGCLWWVRRFKNMAKFFDAYRIDHVLGFFRIWEIPINSVHGLLGQFQPSLGMTREEVEGYGLHWQEELFTTPFITDWVLDRMFGDRAQYVRNNFIEHKDEQHYRMRADFDTQRKVEAYFAKANAELRKKLDTADETEAQNIKAKITENDNLRDGLYALISDVLFVRDHKDANKFHPRISVQFDFIFESLYDSDKAIFNRLYNDYYYRRNNQFWYREAMKKLPKLVNATRMLVCAEDLGMVPDCVSWVMNELKILSLEIQSMPKDPQVRFGHLSRNPYRSVCTISTHDTPTLRQWWDEDWNRTQDYYNSMLYRRGPAPHPLPGWLARDIVSRHLTSPSMVCVISIQDWLSIDEKLRLPDENAERINIPANPKHYWRYRMHINIEDLIANTDFVANISELVTESGRK</sequence>
<dbReference type="GO" id="GO:0005737">
    <property type="term" value="C:cytoplasm"/>
    <property type="evidence" value="ECO:0007669"/>
    <property type="project" value="UniProtKB-SubCell"/>
</dbReference>
<dbReference type="InterPro" id="IPR002044">
    <property type="entry name" value="CBM20"/>
</dbReference>
<reference evidence="13" key="1">
    <citation type="journal article" date="2022" name="Int. J. Syst. Evol. Microbiol.">
        <title>Prevotella lacticifex sp. nov., isolated from the rumen of cows.</title>
        <authorList>
            <person name="Shinkai T."/>
            <person name="Ikeyama N."/>
            <person name="Kumagai M."/>
            <person name="Ohmori H."/>
            <person name="Sakamoto M."/>
            <person name="Ohkuma M."/>
            <person name="Mitsumori M."/>
        </authorList>
    </citation>
    <scope>NUCLEOTIDE SEQUENCE</scope>
    <source>
        <strain evidence="13">R5076</strain>
    </source>
</reference>
<keyword evidence="14" id="KW-1185">Reference proteome</keyword>
<keyword evidence="6" id="KW-0963">Cytoplasm</keyword>
<organism evidence="13 14">
    <name type="scientific">Prevotella lacticifex</name>
    <dbReference type="NCBI Taxonomy" id="2854755"/>
    <lineage>
        <taxon>Bacteria</taxon>
        <taxon>Pseudomonadati</taxon>
        <taxon>Bacteroidota</taxon>
        <taxon>Bacteroidia</taxon>
        <taxon>Bacteroidales</taxon>
        <taxon>Prevotellaceae</taxon>
        <taxon>Prevotella</taxon>
    </lineage>
</organism>
<gene>
    <name evidence="13" type="ORF">PRLR5076_25580</name>
</gene>
<dbReference type="PANTHER" id="PTHR32518:SF3">
    <property type="entry name" value="4-ALPHA-GLUCANOTRANSFERASE"/>
    <property type="match status" value="1"/>
</dbReference>
<evidence type="ECO:0000256" key="4">
    <source>
        <dbReference type="ARBA" id="ARBA00012560"/>
    </source>
</evidence>
<dbReference type="InterPro" id="IPR003385">
    <property type="entry name" value="Glyco_hydro_77"/>
</dbReference>
<comment type="similarity">
    <text evidence="3">Belongs to the disproportionating enzyme family.</text>
</comment>
<evidence type="ECO:0000256" key="7">
    <source>
        <dbReference type="ARBA" id="ARBA00022676"/>
    </source>
</evidence>
<proteinExistence type="inferred from homology"/>
<keyword evidence="9" id="KW-0119">Carbohydrate metabolism</keyword>
<dbReference type="InterPro" id="IPR013783">
    <property type="entry name" value="Ig-like_fold"/>
</dbReference>
<evidence type="ECO:0000256" key="8">
    <source>
        <dbReference type="ARBA" id="ARBA00022679"/>
    </source>
</evidence>
<dbReference type="RefSeq" id="WP_223925018.1">
    <property type="nucleotide sequence ID" value="NZ_BPTU01000002.1"/>
</dbReference>
<keyword evidence="8" id="KW-0808">Transferase</keyword>
<dbReference type="EMBL" id="BPUB01000002">
    <property type="protein sequence ID" value="GJG59707.1"/>
    <property type="molecule type" value="Genomic_DNA"/>
</dbReference>
<dbReference type="Proteomes" id="UP000825483">
    <property type="component" value="Unassembled WGS sequence"/>
</dbReference>
<dbReference type="InterPro" id="IPR013784">
    <property type="entry name" value="Carb-bd-like_fold"/>
</dbReference>
<protein>
    <recommendedName>
        <fullName evidence="5">4-alpha-glucanotransferase</fullName>
        <ecNumber evidence="4">2.4.1.25</ecNumber>
    </recommendedName>
    <alternativeName>
        <fullName evidence="10">Amylomaltase</fullName>
    </alternativeName>
    <alternativeName>
        <fullName evidence="11">Disproportionating enzyme</fullName>
    </alternativeName>
</protein>
<feature type="domain" description="CBM20" evidence="12">
    <location>
        <begin position="126"/>
        <end position="238"/>
    </location>
</feature>
<dbReference type="PANTHER" id="PTHR32518">
    <property type="match status" value="1"/>
</dbReference>
<comment type="subcellular location">
    <subcellularLocation>
        <location evidence="2">Cytoplasm</location>
    </subcellularLocation>
</comment>
<evidence type="ECO:0000259" key="12">
    <source>
        <dbReference type="PROSITE" id="PS51166"/>
    </source>
</evidence>
<dbReference type="InterPro" id="IPR017853">
    <property type="entry name" value="GH"/>
</dbReference>
<dbReference type="Pfam" id="PF00686">
    <property type="entry name" value="CBM_20"/>
    <property type="match status" value="1"/>
</dbReference>
<evidence type="ECO:0000256" key="1">
    <source>
        <dbReference type="ARBA" id="ARBA00000439"/>
    </source>
</evidence>
<dbReference type="GO" id="GO:0005975">
    <property type="term" value="P:carbohydrate metabolic process"/>
    <property type="evidence" value="ECO:0007669"/>
    <property type="project" value="InterPro"/>
</dbReference>
<evidence type="ECO:0000256" key="11">
    <source>
        <dbReference type="ARBA" id="ARBA00031501"/>
    </source>
</evidence>
<evidence type="ECO:0000256" key="3">
    <source>
        <dbReference type="ARBA" id="ARBA00005684"/>
    </source>
</evidence>
<keyword evidence="7" id="KW-0328">Glycosyltransferase</keyword>
<evidence type="ECO:0000256" key="5">
    <source>
        <dbReference type="ARBA" id="ARBA00020295"/>
    </source>
</evidence>
<dbReference type="SUPFAM" id="SSF51445">
    <property type="entry name" value="(Trans)glycosidases"/>
    <property type="match status" value="1"/>
</dbReference>
<name>A0A9R1CXF0_9BACT</name>
<dbReference type="PROSITE" id="PS51166">
    <property type="entry name" value="CBM20"/>
    <property type="match status" value="1"/>
</dbReference>